<reference evidence="2" key="1">
    <citation type="submission" date="2022-01" db="EMBL/GenBank/DDBJ databases">
        <authorList>
            <person name="King R."/>
        </authorList>
    </citation>
    <scope>NUCLEOTIDE SEQUENCE</scope>
</reference>
<sequence length="135" mass="15264">MPQVIIYDVSDSEDETEQAKGSNESTEVELDPELMLYLDQLPSINVKQDEIQRIVNRYVCDDSIKSEVSHDLYADPIPSCSHQNVETLKVPDDPSNKAPSISYQNFSDNIYDNPTPGCSHYDDAQNVCIFEIVTF</sequence>
<proteinExistence type="predicted"/>
<dbReference type="Proteomes" id="UP001152798">
    <property type="component" value="Chromosome 2"/>
</dbReference>
<protein>
    <submittedName>
        <fullName evidence="2">Uncharacterized protein</fullName>
    </submittedName>
</protein>
<dbReference type="EMBL" id="OV725078">
    <property type="protein sequence ID" value="CAH1393470.1"/>
    <property type="molecule type" value="Genomic_DNA"/>
</dbReference>
<feature type="region of interest" description="Disordered" evidence="1">
    <location>
        <begin position="1"/>
        <end position="28"/>
    </location>
</feature>
<evidence type="ECO:0000313" key="3">
    <source>
        <dbReference type="Proteomes" id="UP001152798"/>
    </source>
</evidence>
<dbReference type="OrthoDB" id="6614213at2759"/>
<accession>A0A9P0E9U2</accession>
<evidence type="ECO:0000313" key="2">
    <source>
        <dbReference type="EMBL" id="CAH1393470.1"/>
    </source>
</evidence>
<evidence type="ECO:0000256" key="1">
    <source>
        <dbReference type="SAM" id="MobiDB-lite"/>
    </source>
</evidence>
<dbReference type="AlphaFoldDB" id="A0A9P0E9U2"/>
<gene>
    <name evidence="2" type="ORF">NEZAVI_LOCUS4139</name>
</gene>
<keyword evidence="3" id="KW-1185">Reference proteome</keyword>
<name>A0A9P0E9U2_NEZVI</name>
<organism evidence="2 3">
    <name type="scientific">Nezara viridula</name>
    <name type="common">Southern green stink bug</name>
    <name type="synonym">Cimex viridulus</name>
    <dbReference type="NCBI Taxonomy" id="85310"/>
    <lineage>
        <taxon>Eukaryota</taxon>
        <taxon>Metazoa</taxon>
        <taxon>Ecdysozoa</taxon>
        <taxon>Arthropoda</taxon>
        <taxon>Hexapoda</taxon>
        <taxon>Insecta</taxon>
        <taxon>Pterygota</taxon>
        <taxon>Neoptera</taxon>
        <taxon>Paraneoptera</taxon>
        <taxon>Hemiptera</taxon>
        <taxon>Heteroptera</taxon>
        <taxon>Panheteroptera</taxon>
        <taxon>Pentatomomorpha</taxon>
        <taxon>Pentatomoidea</taxon>
        <taxon>Pentatomidae</taxon>
        <taxon>Pentatominae</taxon>
        <taxon>Nezara</taxon>
    </lineage>
</organism>